<dbReference type="AlphaFoldDB" id="A0A541B479"/>
<comment type="caution">
    <text evidence="8">The sequence shown here is derived from an EMBL/GenBank/DDBJ whole genome shotgun (WGS) entry which is preliminary data.</text>
</comment>
<evidence type="ECO:0000313" key="8">
    <source>
        <dbReference type="EMBL" id="TQF67127.1"/>
    </source>
</evidence>
<keyword evidence="5 7" id="KW-1133">Transmembrane helix</keyword>
<name>A0A541B479_9NOCA</name>
<dbReference type="RefSeq" id="WP_142101156.1">
    <property type="nucleotide sequence ID" value="NZ_VIGH01000007.1"/>
</dbReference>
<proteinExistence type="inferred from homology"/>
<comment type="subcellular location">
    <subcellularLocation>
        <location evidence="1">Cell membrane</location>
        <topology evidence="1">Multi-pass membrane protein</topology>
    </subcellularLocation>
</comment>
<evidence type="ECO:0000313" key="9">
    <source>
        <dbReference type="Proteomes" id="UP000316256"/>
    </source>
</evidence>
<comment type="similarity">
    <text evidence="2">Belongs to the UPF0719 family.</text>
</comment>
<feature type="transmembrane region" description="Helical" evidence="7">
    <location>
        <begin position="20"/>
        <end position="41"/>
    </location>
</feature>
<dbReference type="InterPro" id="IPR007140">
    <property type="entry name" value="DUF350"/>
</dbReference>
<dbReference type="GO" id="GO:0005886">
    <property type="term" value="C:plasma membrane"/>
    <property type="evidence" value="ECO:0007669"/>
    <property type="project" value="UniProtKB-SubCell"/>
</dbReference>
<feature type="transmembrane region" description="Helical" evidence="7">
    <location>
        <begin position="132"/>
        <end position="150"/>
    </location>
</feature>
<keyword evidence="6 7" id="KW-0472">Membrane</keyword>
<dbReference type="Proteomes" id="UP000316256">
    <property type="component" value="Unassembled WGS sequence"/>
</dbReference>
<feature type="transmembrane region" description="Helical" evidence="7">
    <location>
        <begin position="62"/>
        <end position="83"/>
    </location>
</feature>
<keyword evidence="9" id="KW-1185">Reference proteome</keyword>
<sequence length="151" mass="15698">MTTTVVALGSDYWSTLGRGVSAIVLYAIVGLALMVLGFFAIDWTTPGALRTLVREGRPNAGVVTASGMVSMALIVVLAIYASSGRLLEGLVYSFVFGLVGIAAQVFSVRFVELVTGIDIGEVLARDKFTPEVLVVAAAHLALGLVVAVAIL</sequence>
<organism evidence="8 9">
    <name type="scientific">Rhodococcus spelaei</name>
    <dbReference type="NCBI Taxonomy" id="2546320"/>
    <lineage>
        <taxon>Bacteria</taxon>
        <taxon>Bacillati</taxon>
        <taxon>Actinomycetota</taxon>
        <taxon>Actinomycetes</taxon>
        <taxon>Mycobacteriales</taxon>
        <taxon>Nocardiaceae</taxon>
        <taxon>Rhodococcus</taxon>
    </lineage>
</organism>
<evidence type="ECO:0000256" key="1">
    <source>
        <dbReference type="ARBA" id="ARBA00004651"/>
    </source>
</evidence>
<evidence type="ECO:0000256" key="6">
    <source>
        <dbReference type="ARBA" id="ARBA00023136"/>
    </source>
</evidence>
<feature type="transmembrane region" description="Helical" evidence="7">
    <location>
        <begin position="89"/>
        <end position="111"/>
    </location>
</feature>
<dbReference type="EMBL" id="VIGH01000007">
    <property type="protein sequence ID" value="TQF67127.1"/>
    <property type="molecule type" value="Genomic_DNA"/>
</dbReference>
<evidence type="ECO:0000256" key="3">
    <source>
        <dbReference type="ARBA" id="ARBA00022475"/>
    </source>
</evidence>
<evidence type="ECO:0000256" key="2">
    <source>
        <dbReference type="ARBA" id="ARBA00005779"/>
    </source>
</evidence>
<keyword evidence="3" id="KW-1003">Cell membrane</keyword>
<evidence type="ECO:0000256" key="5">
    <source>
        <dbReference type="ARBA" id="ARBA00022989"/>
    </source>
</evidence>
<evidence type="ECO:0000256" key="7">
    <source>
        <dbReference type="SAM" id="Phobius"/>
    </source>
</evidence>
<reference evidence="8 9" key="1">
    <citation type="submission" date="2019-06" db="EMBL/GenBank/DDBJ databases">
        <title>Rhodococcus spaelei sp. nov., isolated from a cave.</title>
        <authorList>
            <person name="Lee S.D."/>
        </authorList>
    </citation>
    <scope>NUCLEOTIDE SEQUENCE [LARGE SCALE GENOMIC DNA]</scope>
    <source>
        <strain evidence="8 9">C9-5</strain>
    </source>
</reference>
<evidence type="ECO:0000256" key="4">
    <source>
        <dbReference type="ARBA" id="ARBA00022692"/>
    </source>
</evidence>
<dbReference type="Pfam" id="PF03994">
    <property type="entry name" value="DUF350"/>
    <property type="match status" value="1"/>
</dbReference>
<keyword evidence="4 7" id="KW-0812">Transmembrane</keyword>
<gene>
    <name evidence="8" type="ORF">FK531_16270</name>
</gene>
<protein>
    <submittedName>
        <fullName evidence="8">DUF350 domain-containing protein</fullName>
    </submittedName>
</protein>
<accession>A0A541B479</accession>
<dbReference type="OrthoDB" id="5191770at2"/>